<comment type="caution">
    <text evidence="2">The sequence shown here is derived from an EMBL/GenBank/DDBJ whole genome shotgun (WGS) entry which is preliminary data.</text>
</comment>
<reference evidence="2" key="2">
    <citation type="submission" date="2023-05" db="EMBL/GenBank/DDBJ databases">
        <authorList>
            <person name="Schelkunov M.I."/>
        </authorList>
    </citation>
    <scope>NUCLEOTIDE SEQUENCE</scope>
    <source>
        <strain evidence="2">Hsosn_3</strain>
        <tissue evidence="2">Leaf</tissue>
    </source>
</reference>
<dbReference type="GO" id="GO:0004672">
    <property type="term" value="F:protein kinase activity"/>
    <property type="evidence" value="ECO:0007669"/>
    <property type="project" value="InterPro"/>
</dbReference>
<name>A0AAD8GY84_9APIA</name>
<dbReference type="SUPFAM" id="SSF56112">
    <property type="entry name" value="Protein kinase-like (PK-like)"/>
    <property type="match status" value="1"/>
</dbReference>
<dbReference type="InterPro" id="IPR011009">
    <property type="entry name" value="Kinase-like_dom_sf"/>
</dbReference>
<dbReference type="InterPro" id="IPR000719">
    <property type="entry name" value="Prot_kinase_dom"/>
</dbReference>
<evidence type="ECO:0000313" key="2">
    <source>
        <dbReference type="EMBL" id="KAK1356203.1"/>
    </source>
</evidence>
<keyword evidence="3" id="KW-1185">Reference proteome</keyword>
<proteinExistence type="predicted"/>
<evidence type="ECO:0000313" key="3">
    <source>
        <dbReference type="Proteomes" id="UP001237642"/>
    </source>
</evidence>
<gene>
    <name evidence="2" type="ORF">POM88_049459</name>
</gene>
<dbReference type="Gene3D" id="1.10.510.10">
    <property type="entry name" value="Transferase(Phosphotransferase) domain 1"/>
    <property type="match status" value="1"/>
</dbReference>
<accession>A0AAD8GY84</accession>
<dbReference type="PROSITE" id="PS50011">
    <property type="entry name" value="PROTEIN_KINASE_DOM"/>
    <property type="match status" value="1"/>
</dbReference>
<dbReference type="AlphaFoldDB" id="A0AAD8GY84"/>
<dbReference type="GO" id="GO:0005524">
    <property type="term" value="F:ATP binding"/>
    <property type="evidence" value="ECO:0007669"/>
    <property type="project" value="InterPro"/>
</dbReference>
<evidence type="ECO:0000259" key="1">
    <source>
        <dbReference type="PROSITE" id="PS50011"/>
    </source>
</evidence>
<sequence length="123" mass="13735">MDVVIALECLAAAHECCGLLLDYLKPENLLLDSSGTLKVSDFGLSALSQQLRLSVSLSAVSPKQLPKLKAIYNVKNMGLMQMWKLFPTKGIKSLEQKEESAFMCCLQVHEEYKLEAEFPSLRK</sequence>
<reference evidence="2" key="1">
    <citation type="submission" date="2023-02" db="EMBL/GenBank/DDBJ databases">
        <title>Genome of toxic invasive species Heracleum sosnowskyi carries increased number of genes despite the absence of recent whole-genome duplications.</title>
        <authorList>
            <person name="Schelkunov M."/>
            <person name="Shtratnikova V."/>
            <person name="Makarenko M."/>
            <person name="Klepikova A."/>
            <person name="Omelchenko D."/>
            <person name="Novikova G."/>
            <person name="Obukhova E."/>
            <person name="Bogdanov V."/>
            <person name="Penin A."/>
            <person name="Logacheva M."/>
        </authorList>
    </citation>
    <scope>NUCLEOTIDE SEQUENCE</scope>
    <source>
        <strain evidence="2">Hsosn_3</strain>
        <tissue evidence="2">Leaf</tissue>
    </source>
</reference>
<dbReference type="Proteomes" id="UP001237642">
    <property type="component" value="Unassembled WGS sequence"/>
</dbReference>
<protein>
    <recommendedName>
        <fullName evidence="1">Protein kinase domain-containing protein</fullName>
    </recommendedName>
</protein>
<dbReference type="EMBL" id="JAUIZM010000011">
    <property type="protein sequence ID" value="KAK1356203.1"/>
    <property type="molecule type" value="Genomic_DNA"/>
</dbReference>
<feature type="domain" description="Protein kinase" evidence="1">
    <location>
        <begin position="1"/>
        <end position="123"/>
    </location>
</feature>
<organism evidence="2 3">
    <name type="scientific">Heracleum sosnowskyi</name>
    <dbReference type="NCBI Taxonomy" id="360622"/>
    <lineage>
        <taxon>Eukaryota</taxon>
        <taxon>Viridiplantae</taxon>
        <taxon>Streptophyta</taxon>
        <taxon>Embryophyta</taxon>
        <taxon>Tracheophyta</taxon>
        <taxon>Spermatophyta</taxon>
        <taxon>Magnoliopsida</taxon>
        <taxon>eudicotyledons</taxon>
        <taxon>Gunneridae</taxon>
        <taxon>Pentapetalae</taxon>
        <taxon>asterids</taxon>
        <taxon>campanulids</taxon>
        <taxon>Apiales</taxon>
        <taxon>Apiaceae</taxon>
        <taxon>Apioideae</taxon>
        <taxon>apioid superclade</taxon>
        <taxon>Tordylieae</taxon>
        <taxon>Tordyliinae</taxon>
        <taxon>Heracleum</taxon>
    </lineage>
</organism>